<dbReference type="InterPro" id="IPR016181">
    <property type="entry name" value="Acyl_CoA_acyltransferase"/>
</dbReference>
<organism evidence="2 3">
    <name type="scientific">Platanthera zijinensis</name>
    <dbReference type="NCBI Taxonomy" id="2320716"/>
    <lineage>
        <taxon>Eukaryota</taxon>
        <taxon>Viridiplantae</taxon>
        <taxon>Streptophyta</taxon>
        <taxon>Embryophyta</taxon>
        <taxon>Tracheophyta</taxon>
        <taxon>Spermatophyta</taxon>
        <taxon>Magnoliopsida</taxon>
        <taxon>Liliopsida</taxon>
        <taxon>Asparagales</taxon>
        <taxon>Orchidaceae</taxon>
        <taxon>Orchidoideae</taxon>
        <taxon>Orchideae</taxon>
        <taxon>Orchidinae</taxon>
        <taxon>Platanthera</taxon>
    </lineage>
</organism>
<sequence length="260" mass="29116">MAVAASGLRTIDLLCQACNEPCQRRSSPRCTWLALNKTKNTTLLTDRRLKTRASTETDLSIATGDYLVEEFGWGVRRMAEVGDEMRNAAAVQAEAFHVPVALFNDLFLAFFRAEVLYALIYKIRNSAPDRYACLVAESARVPDSLPATMEGLAGVVDCTVQRDEDVLRHLQGAEEYLYVSGIAVLSIFRRKKVGTVLLKACDVISQLWGHDYIALRAYEDDLAARQLYSKAGFKIVSADPHWITWLGRKRRLLLIKSPCL</sequence>
<comment type="caution">
    <text evidence="2">The sequence shown here is derived from an EMBL/GenBank/DDBJ whole genome shotgun (WGS) entry which is preliminary data.</text>
</comment>
<dbReference type="Proteomes" id="UP001418222">
    <property type="component" value="Unassembled WGS sequence"/>
</dbReference>
<accession>A0AAP0BWE0</accession>
<dbReference type="InterPro" id="IPR000182">
    <property type="entry name" value="GNAT_dom"/>
</dbReference>
<evidence type="ECO:0000259" key="1">
    <source>
        <dbReference type="PROSITE" id="PS51186"/>
    </source>
</evidence>
<reference evidence="2 3" key="1">
    <citation type="journal article" date="2022" name="Nat. Plants">
        <title>Genomes of leafy and leafless Platanthera orchids illuminate the evolution of mycoheterotrophy.</title>
        <authorList>
            <person name="Li M.H."/>
            <person name="Liu K.W."/>
            <person name="Li Z."/>
            <person name="Lu H.C."/>
            <person name="Ye Q.L."/>
            <person name="Zhang D."/>
            <person name="Wang J.Y."/>
            <person name="Li Y.F."/>
            <person name="Zhong Z.M."/>
            <person name="Liu X."/>
            <person name="Yu X."/>
            <person name="Liu D.K."/>
            <person name="Tu X.D."/>
            <person name="Liu B."/>
            <person name="Hao Y."/>
            <person name="Liao X.Y."/>
            <person name="Jiang Y.T."/>
            <person name="Sun W.H."/>
            <person name="Chen J."/>
            <person name="Chen Y.Q."/>
            <person name="Ai Y."/>
            <person name="Zhai J.W."/>
            <person name="Wu S.S."/>
            <person name="Zhou Z."/>
            <person name="Hsiao Y.Y."/>
            <person name="Wu W.L."/>
            <person name="Chen Y.Y."/>
            <person name="Lin Y.F."/>
            <person name="Hsu J.L."/>
            <person name="Li C.Y."/>
            <person name="Wang Z.W."/>
            <person name="Zhao X."/>
            <person name="Zhong W.Y."/>
            <person name="Ma X.K."/>
            <person name="Ma L."/>
            <person name="Huang J."/>
            <person name="Chen G.Z."/>
            <person name="Huang M.Z."/>
            <person name="Huang L."/>
            <person name="Peng D.H."/>
            <person name="Luo Y.B."/>
            <person name="Zou S.Q."/>
            <person name="Chen S.P."/>
            <person name="Lan S."/>
            <person name="Tsai W.C."/>
            <person name="Van de Peer Y."/>
            <person name="Liu Z.J."/>
        </authorList>
    </citation>
    <scope>NUCLEOTIDE SEQUENCE [LARGE SCALE GENOMIC DNA]</scope>
    <source>
        <strain evidence="2">Lor287</strain>
    </source>
</reference>
<dbReference type="InterPro" id="IPR051556">
    <property type="entry name" value="N-term/lysine_N-AcTrnsfr"/>
</dbReference>
<dbReference type="GO" id="GO:0008080">
    <property type="term" value="F:N-acetyltransferase activity"/>
    <property type="evidence" value="ECO:0007669"/>
    <property type="project" value="TreeGrafter"/>
</dbReference>
<proteinExistence type="predicted"/>
<evidence type="ECO:0000313" key="2">
    <source>
        <dbReference type="EMBL" id="KAK8951497.1"/>
    </source>
</evidence>
<evidence type="ECO:0000313" key="3">
    <source>
        <dbReference type="Proteomes" id="UP001418222"/>
    </source>
</evidence>
<dbReference type="Pfam" id="PF00583">
    <property type="entry name" value="Acetyltransf_1"/>
    <property type="match status" value="1"/>
</dbReference>
<protein>
    <recommendedName>
        <fullName evidence="1">N-acetyltransferase domain-containing protein</fullName>
    </recommendedName>
</protein>
<dbReference type="AlphaFoldDB" id="A0AAP0BWE0"/>
<gene>
    <name evidence="2" type="ORF">KSP39_PZI004258</name>
</gene>
<dbReference type="SUPFAM" id="SSF55729">
    <property type="entry name" value="Acyl-CoA N-acyltransferases (Nat)"/>
    <property type="match status" value="1"/>
</dbReference>
<name>A0AAP0BWE0_9ASPA</name>
<dbReference type="GO" id="GO:0007064">
    <property type="term" value="P:mitotic sister chromatid cohesion"/>
    <property type="evidence" value="ECO:0007669"/>
    <property type="project" value="TreeGrafter"/>
</dbReference>
<dbReference type="GO" id="GO:0031415">
    <property type="term" value="C:NatA complex"/>
    <property type="evidence" value="ECO:0007669"/>
    <property type="project" value="TreeGrafter"/>
</dbReference>
<dbReference type="Gene3D" id="3.40.630.30">
    <property type="match status" value="1"/>
</dbReference>
<feature type="domain" description="N-acetyltransferase" evidence="1">
    <location>
        <begin position="121"/>
        <end position="251"/>
    </location>
</feature>
<dbReference type="PANTHER" id="PTHR42919:SF20">
    <property type="entry name" value="GCN5-RELATED N-ACETYLTRANSFERASE 10, CHLOROPLASTIC"/>
    <property type="match status" value="1"/>
</dbReference>
<dbReference type="PANTHER" id="PTHR42919">
    <property type="entry name" value="N-ALPHA-ACETYLTRANSFERASE"/>
    <property type="match status" value="1"/>
</dbReference>
<keyword evidence="3" id="KW-1185">Reference proteome</keyword>
<dbReference type="EMBL" id="JBBWWQ010000003">
    <property type="protein sequence ID" value="KAK8951497.1"/>
    <property type="molecule type" value="Genomic_DNA"/>
</dbReference>
<dbReference type="PROSITE" id="PS51186">
    <property type="entry name" value="GNAT"/>
    <property type="match status" value="1"/>
</dbReference>